<dbReference type="EMBL" id="QGMK01000118">
    <property type="protein sequence ID" value="TVY84102.1"/>
    <property type="molecule type" value="Genomic_DNA"/>
</dbReference>
<evidence type="ECO:0000313" key="4">
    <source>
        <dbReference type="Proteomes" id="UP000469558"/>
    </source>
</evidence>
<dbReference type="InterPro" id="IPR003819">
    <property type="entry name" value="TauD/TfdA-like"/>
</dbReference>
<keyword evidence="4" id="KW-1185">Reference proteome</keyword>
<proteinExistence type="predicted"/>
<name>A0A8T9CG11_9HELO</name>
<gene>
    <name evidence="3" type="ORF">LSUE1_G001433</name>
</gene>
<accession>A0A8T9CG11</accession>
<evidence type="ECO:0000259" key="2">
    <source>
        <dbReference type="Pfam" id="PF02668"/>
    </source>
</evidence>
<comment type="caution">
    <text evidence="3">The sequence shown here is derived from an EMBL/GenBank/DDBJ whole genome shotgun (WGS) entry which is preliminary data.</text>
</comment>
<keyword evidence="1" id="KW-0560">Oxidoreductase</keyword>
<dbReference type="Pfam" id="PF02668">
    <property type="entry name" value="TauD"/>
    <property type="match status" value="1"/>
</dbReference>
<dbReference type="GO" id="GO:0016491">
    <property type="term" value="F:oxidoreductase activity"/>
    <property type="evidence" value="ECO:0007669"/>
    <property type="project" value="UniProtKB-KW"/>
</dbReference>
<dbReference type="SUPFAM" id="SSF51197">
    <property type="entry name" value="Clavaminate synthase-like"/>
    <property type="match status" value="1"/>
</dbReference>
<reference evidence="3 4" key="1">
    <citation type="submission" date="2018-05" db="EMBL/GenBank/DDBJ databases">
        <title>Genome sequencing and assembly of the regulated plant pathogen Lachnellula willkommii and related sister species for the development of diagnostic species identification markers.</title>
        <authorList>
            <person name="Giroux E."/>
            <person name="Bilodeau G."/>
        </authorList>
    </citation>
    <scope>NUCLEOTIDE SEQUENCE [LARGE SCALE GENOMIC DNA]</scope>
    <source>
        <strain evidence="3 4">CBS 268.59</strain>
    </source>
</reference>
<dbReference type="OrthoDB" id="408743at2759"/>
<dbReference type="Gene3D" id="3.60.130.10">
    <property type="entry name" value="Clavaminate synthase-like"/>
    <property type="match status" value="1"/>
</dbReference>
<protein>
    <submittedName>
        <fullName evidence="3">Clavaminate synthase-like protein</fullName>
    </submittedName>
</protein>
<dbReference type="PANTHER" id="PTHR10696">
    <property type="entry name" value="GAMMA-BUTYROBETAINE HYDROXYLASE-RELATED"/>
    <property type="match status" value="1"/>
</dbReference>
<organism evidence="3 4">
    <name type="scientific">Lachnellula suecica</name>
    <dbReference type="NCBI Taxonomy" id="602035"/>
    <lineage>
        <taxon>Eukaryota</taxon>
        <taxon>Fungi</taxon>
        <taxon>Dikarya</taxon>
        <taxon>Ascomycota</taxon>
        <taxon>Pezizomycotina</taxon>
        <taxon>Leotiomycetes</taxon>
        <taxon>Helotiales</taxon>
        <taxon>Lachnaceae</taxon>
        <taxon>Lachnellula</taxon>
    </lineage>
</organism>
<feature type="domain" description="TauD/TfdA-like" evidence="2">
    <location>
        <begin position="88"/>
        <end position="371"/>
    </location>
</feature>
<evidence type="ECO:0000313" key="3">
    <source>
        <dbReference type="EMBL" id="TVY84102.1"/>
    </source>
</evidence>
<dbReference type="AlphaFoldDB" id="A0A8T9CG11"/>
<dbReference type="InterPro" id="IPR042098">
    <property type="entry name" value="TauD-like_sf"/>
</dbReference>
<evidence type="ECO:0000256" key="1">
    <source>
        <dbReference type="ARBA" id="ARBA00023002"/>
    </source>
</evidence>
<dbReference type="Proteomes" id="UP000469558">
    <property type="component" value="Unassembled WGS sequence"/>
</dbReference>
<dbReference type="PANTHER" id="PTHR10696:SF21">
    <property type="entry name" value="TAUD_TFDA-LIKE DOMAIN-CONTAINING PROTEIN"/>
    <property type="match status" value="1"/>
</dbReference>
<dbReference type="InterPro" id="IPR050411">
    <property type="entry name" value="AlphaKG_dependent_hydroxylases"/>
</dbReference>
<sequence length="405" mass="45090">MRGFLLSRKHYDNGVAVAQQSLNSLKLNGDSSPAIVFEPFDLPSTNQRFLGAPHPKGTISPLALRASAHDNASINLDTAIETIKSLQAQDGILTKKLALHGTLLFRGLPIHNAEDFSKFAHAFGYKPHEIIGIVVNRPQLAPNVAPANEAPKDVLIYNHNESQQVPHAPEYIFFYGHKAPSVGGESPISSSLELFHRAQLEIPEFVNELVEKGVQSSVIYKVDKQYEGGSTLKQAFGKEIKEGDDEVTKRAKIEAQIQRYGRGKYTTWEWTADNSLILTHRLPAIRTQPQTGLPTFFTGLAAYYKARQHNKERKEVSHQLFGDGSPIPEKYLEHLARITDEIRVLHKWQRGDVLVYDNIVAQHGRQPWEGEQGDRVVFASLFDGESVPGGYGFGDWAKLVQALDG</sequence>